<evidence type="ECO:0000256" key="2">
    <source>
        <dbReference type="SAM" id="SignalP"/>
    </source>
</evidence>
<dbReference type="OrthoDB" id="9989418at2"/>
<evidence type="ECO:0008006" key="5">
    <source>
        <dbReference type="Google" id="ProtNLM"/>
    </source>
</evidence>
<evidence type="ECO:0000256" key="1">
    <source>
        <dbReference type="SAM" id="MobiDB-lite"/>
    </source>
</evidence>
<feature type="region of interest" description="Disordered" evidence="1">
    <location>
        <begin position="24"/>
        <end position="48"/>
    </location>
</feature>
<keyword evidence="2" id="KW-0732">Signal</keyword>
<dbReference type="RefSeq" id="WP_082101910.1">
    <property type="nucleotide sequence ID" value="NZ_LAVS01000096.1"/>
</dbReference>
<keyword evidence="4" id="KW-1185">Reference proteome</keyword>
<gene>
    <name evidence="3" type="ORF">EIK76_11425</name>
</gene>
<dbReference type="Proteomes" id="UP000276260">
    <property type="component" value="Unassembled WGS sequence"/>
</dbReference>
<comment type="caution">
    <text evidence="3">The sequence shown here is derived from an EMBL/GenBank/DDBJ whole genome shotgun (WGS) entry which is preliminary data.</text>
</comment>
<reference evidence="3 4" key="1">
    <citation type="submission" date="2018-11" db="EMBL/GenBank/DDBJ databases">
        <title>Draft genome analysis of Rheinheimera mesophila isolated from an industrial waste site.</title>
        <authorList>
            <person name="Yu Q."/>
            <person name="Qi Y."/>
            <person name="Zhang H."/>
            <person name="Lu Y."/>
            <person name="Pu J."/>
        </authorList>
    </citation>
    <scope>NUCLEOTIDE SEQUENCE [LARGE SCALE GENOMIC DNA]</scope>
    <source>
        <strain evidence="3 4">IITR13</strain>
    </source>
</reference>
<name>A0A3P3QJZ0_9GAMM</name>
<evidence type="ECO:0000313" key="3">
    <source>
        <dbReference type="EMBL" id="RRJ21474.1"/>
    </source>
</evidence>
<dbReference type="EMBL" id="RRCF01000002">
    <property type="protein sequence ID" value="RRJ21474.1"/>
    <property type="molecule type" value="Genomic_DNA"/>
</dbReference>
<accession>A0A3P3QJZ0</accession>
<protein>
    <recommendedName>
        <fullName evidence="5">Lipoprotein</fullName>
    </recommendedName>
</protein>
<feature type="signal peptide" evidence="2">
    <location>
        <begin position="1"/>
        <end position="20"/>
    </location>
</feature>
<dbReference type="PROSITE" id="PS50194">
    <property type="entry name" value="FILAMIN_REPEAT"/>
    <property type="match status" value="1"/>
</dbReference>
<proteinExistence type="predicted"/>
<organism evidence="3 4">
    <name type="scientific">Rheinheimera mesophila</name>
    <dbReference type="NCBI Taxonomy" id="1547515"/>
    <lineage>
        <taxon>Bacteria</taxon>
        <taxon>Pseudomonadati</taxon>
        <taxon>Pseudomonadota</taxon>
        <taxon>Gammaproteobacteria</taxon>
        <taxon>Chromatiales</taxon>
        <taxon>Chromatiaceae</taxon>
        <taxon>Rheinheimera</taxon>
    </lineage>
</organism>
<dbReference type="AlphaFoldDB" id="A0A3P3QJZ0"/>
<dbReference type="InterPro" id="IPR017868">
    <property type="entry name" value="Filamin/ABP280_repeat-like"/>
</dbReference>
<feature type="chain" id="PRO_5018026139" description="Lipoprotein" evidence="2">
    <location>
        <begin position="21"/>
        <end position="459"/>
    </location>
</feature>
<sequence length="459" mass="48945">MNRLKLLAVLTSTIFFTACGGSGGSDGGSTGGGTGGSDGGSTGGGTGGNTNVNLTADIVQSTVCNTEIAATNAELVVYDSNWAIKSRHRPDAQGKISASIPQTQNVNIAFITQTTTTSGTRTYVESRAQHPVGYLGKFEVSSSAPGDCECVTKDVTISTLLALSDQGAQLTGAANTPRYQEITGRTGVFPDTQICRKPNSDWPTLTVFGHNGGSAVAGTLSDYDVNSDLDVLVSASGNSYTAVVDPNFFNASVSHEVNGQFASYTIPPETGDISVIEDLDVSSRVHLRGSRFEQRVEGNQTVNVLIARRKVFDYENENTATLTMPDVSPLLSLAETFDNFISSDSTSYQINNADQYTMLSIFAQVSLQDGSTYTEQYYGPIRGNYPENALPSDYGIESQLANASSITLDFSLFRYAGQDFYQTAIQKLSNRSTLPPNELFGADWADYSIVSVSARVEPE</sequence>
<dbReference type="PROSITE" id="PS51257">
    <property type="entry name" value="PROKAR_LIPOPROTEIN"/>
    <property type="match status" value="1"/>
</dbReference>
<evidence type="ECO:0000313" key="4">
    <source>
        <dbReference type="Proteomes" id="UP000276260"/>
    </source>
</evidence>